<dbReference type="PANTHER" id="PTHR40274:SF3">
    <property type="entry name" value="VIRGINIAMYCIN B LYASE"/>
    <property type="match status" value="1"/>
</dbReference>
<comment type="caution">
    <text evidence="2">The sequence shown here is derived from an EMBL/GenBank/DDBJ whole genome shotgun (WGS) entry which is preliminary data.</text>
</comment>
<evidence type="ECO:0008006" key="4">
    <source>
        <dbReference type="Google" id="ProtNLM"/>
    </source>
</evidence>
<accession>A0A150PFJ2</accession>
<evidence type="ECO:0000256" key="1">
    <source>
        <dbReference type="SAM" id="MobiDB-lite"/>
    </source>
</evidence>
<name>A0A150PFJ2_SORCE</name>
<dbReference type="EMBL" id="JELX01002749">
    <property type="protein sequence ID" value="KYF54402.1"/>
    <property type="molecule type" value="Genomic_DNA"/>
</dbReference>
<sequence>MNNMDDMSHMSSMSNTPGTSTGVSTLGRITEYDLDWKSTKKGSTHELVTTRDFIFVTGQDMDKVAKLDYTGKVLAHWNMPKGSGPHGLLVDAQDRLWVSLEMAGKVVRLDDEGCIAEEVDVRIQAHGAPVPINPAPHGICLGADKCTIWFTGKRTSTIGKINPDRTVQHFELEQLGGVPIFLNAGPDGNVWGTELNTSMILNVSPQGIVKEHKIPTTNSRPIAIIPDPTGDFMWFTEEAGRKVGRVDATGNIVEYPVPALQPNHILGSLSFDSETNLWVQVYVDSKSPVPAGPDYLVRFEKSIRQVIGTQLSGVPYSTHVAPSRGVMFHRIRMGGDGNLWFTEMMTDRIGKVTL</sequence>
<dbReference type="Gene3D" id="2.130.10.10">
    <property type="entry name" value="YVTN repeat-like/Quinoprotein amine dehydrogenase"/>
    <property type="match status" value="1"/>
</dbReference>
<dbReference type="AlphaFoldDB" id="A0A150PFJ2"/>
<protein>
    <recommendedName>
        <fullName evidence="4">Virginiamycin B lyase</fullName>
    </recommendedName>
</protein>
<feature type="region of interest" description="Disordered" evidence="1">
    <location>
        <begin position="1"/>
        <end position="24"/>
    </location>
</feature>
<dbReference type="PANTHER" id="PTHR40274">
    <property type="entry name" value="VIRGINIAMYCIN B LYASE"/>
    <property type="match status" value="1"/>
</dbReference>
<gene>
    <name evidence="2" type="ORF">BE04_02550</name>
</gene>
<feature type="compositionally biased region" description="Low complexity" evidence="1">
    <location>
        <begin position="1"/>
        <end position="15"/>
    </location>
</feature>
<reference evidence="2 3" key="1">
    <citation type="submission" date="2014-02" db="EMBL/GenBank/DDBJ databases">
        <title>The small core and large imbalanced accessory genome model reveals a collaborative survival strategy of Sorangium cellulosum strains in nature.</title>
        <authorList>
            <person name="Han K."/>
            <person name="Peng R."/>
            <person name="Blom J."/>
            <person name="Li Y.-Z."/>
        </authorList>
    </citation>
    <scope>NUCLEOTIDE SEQUENCE [LARGE SCALE GENOMIC DNA]</scope>
    <source>
        <strain evidence="2 3">So0157-18</strain>
    </source>
</reference>
<dbReference type="SUPFAM" id="SSF63829">
    <property type="entry name" value="Calcium-dependent phosphotriesterase"/>
    <property type="match status" value="1"/>
</dbReference>
<dbReference type="InterPro" id="IPR051344">
    <property type="entry name" value="Vgb"/>
</dbReference>
<proteinExistence type="predicted"/>
<dbReference type="Proteomes" id="UP000075604">
    <property type="component" value="Unassembled WGS sequence"/>
</dbReference>
<evidence type="ECO:0000313" key="2">
    <source>
        <dbReference type="EMBL" id="KYF54402.1"/>
    </source>
</evidence>
<organism evidence="2 3">
    <name type="scientific">Sorangium cellulosum</name>
    <name type="common">Polyangium cellulosum</name>
    <dbReference type="NCBI Taxonomy" id="56"/>
    <lineage>
        <taxon>Bacteria</taxon>
        <taxon>Pseudomonadati</taxon>
        <taxon>Myxococcota</taxon>
        <taxon>Polyangia</taxon>
        <taxon>Polyangiales</taxon>
        <taxon>Polyangiaceae</taxon>
        <taxon>Sorangium</taxon>
    </lineage>
</organism>
<dbReference type="Pfam" id="PF24684">
    <property type="entry name" value="Vgb_lyase"/>
    <property type="match status" value="1"/>
</dbReference>
<dbReference type="InterPro" id="IPR015943">
    <property type="entry name" value="WD40/YVTN_repeat-like_dom_sf"/>
</dbReference>
<evidence type="ECO:0000313" key="3">
    <source>
        <dbReference type="Proteomes" id="UP000075604"/>
    </source>
</evidence>